<dbReference type="SUPFAM" id="SSF82153">
    <property type="entry name" value="FAS1 domain"/>
    <property type="match status" value="1"/>
</dbReference>
<gene>
    <name evidence="3" type="ORF">E4U43_002300</name>
</gene>
<feature type="signal peptide" evidence="1">
    <location>
        <begin position="1"/>
        <end position="20"/>
    </location>
</feature>
<dbReference type="EMBL" id="SRPW01001799">
    <property type="protein sequence ID" value="KAG5999073.1"/>
    <property type="molecule type" value="Genomic_DNA"/>
</dbReference>
<name>A0A9P7N8J3_9HYPO</name>
<evidence type="ECO:0000256" key="1">
    <source>
        <dbReference type="SAM" id="SignalP"/>
    </source>
</evidence>
<keyword evidence="1" id="KW-0732">Signal</keyword>
<dbReference type="AlphaFoldDB" id="A0A9P7N8J3"/>
<keyword evidence="4" id="KW-1185">Reference proteome</keyword>
<accession>A0A9P7N8J3</accession>
<proteinExistence type="predicted"/>
<organism evidence="3 4">
    <name type="scientific">Claviceps pusilla</name>
    <dbReference type="NCBI Taxonomy" id="123648"/>
    <lineage>
        <taxon>Eukaryota</taxon>
        <taxon>Fungi</taxon>
        <taxon>Dikarya</taxon>
        <taxon>Ascomycota</taxon>
        <taxon>Pezizomycotina</taxon>
        <taxon>Sordariomycetes</taxon>
        <taxon>Hypocreomycetidae</taxon>
        <taxon>Hypocreales</taxon>
        <taxon>Clavicipitaceae</taxon>
        <taxon>Claviceps</taxon>
    </lineage>
</organism>
<feature type="chain" id="PRO_5040228098" description="FAS1 domain-containing protein" evidence="1">
    <location>
        <begin position="21"/>
        <end position="355"/>
    </location>
</feature>
<dbReference type="Proteomes" id="UP000748025">
    <property type="component" value="Unassembled WGS sequence"/>
</dbReference>
<feature type="domain" description="FAS1" evidence="2">
    <location>
        <begin position="29"/>
        <end position="197"/>
    </location>
</feature>
<dbReference type="OrthoDB" id="286301at2759"/>
<dbReference type="PROSITE" id="PS50213">
    <property type="entry name" value="FAS1"/>
    <property type="match status" value="1"/>
</dbReference>
<comment type="caution">
    <text evidence="3">The sequence shown here is derived from an EMBL/GenBank/DDBJ whole genome shotgun (WGS) entry which is preliminary data.</text>
</comment>
<reference evidence="3" key="1">
    <citation type="journal article" date="2020" name="bioRxiv">
        <title>Whole genome comparisons of ergot fungi reveals the divergence and evolution of species within the genus Claviceps are the result of varying mechanisms driving genome evolution and host range expansion.</title>
        <authorList>
            <person name="Wyka S.A."/>
            <person name="Mondo S.J."/>
            <person name="Liu M."/>
            <person name="Dettman J."/>
            <person name="Nalam V."/>
            <person name="Broders K.D."/>
        </authorList>
    </citation>
    <scope>NUCLEOTIDE SEQUENCE</scope>
    <source>
        <strain evidence="3">CCC 602</strain>
    </source>
</reference>
<evidence type="ECO:0000313" key="4">
    <source>
        <dbReference type="Proteomes" id="UP000748025"/>
    </source>
</evidence>
<dbReference type="InterPro" id="IPR036378">
    <property type="entry name" value="FAS1_dom_sf"/>
</dbReference>
<protein>
    <recommendedName>
        <fullName evidence="2">FAS1 domain-containing protein</fullName>
    </recommendedName>
</protein>
<sequence length="355" mass="37541">MAPSLVSLAYLACTIPLTWAASAPAGPAHPPLLTALGQDADLSKFYSLFTSTGGGKPAPELEERFNNPRDGLFRVVLAPTNRALAALPPTTLARLARPSSYELLVALLRTHLTDAVDGRLLSADKLLSRNLTSVEGFQLAVGPDGSIVSNPGLLKSDPDNQPLSAPQASLVRSKPSGPFLPAIQAANGAIFKIDAVINPFATYFGRDRPSPNNAALPAVQPRKDKSATMADVLSSDPDLSALHTILAAVAPDFLQRLALFSHDVGSKNPANVSTVFLAPANAFTRSKVDSASRPFNAGLSRELLTGGFGEIHHDQIAKAAIAVQGDMVGNAKVVRRVKARNGEVWITKRWLDPMI</sequence>
<evidence type="ECO:0000313" key="3">
    <source>
        <dbReference type="EMBL" id="KAG5999073.1"/>
    </source>
</evidence>
<dbReference type="InterPro" id="IPR000782">
    <property type="entry name" value="FAS1_domain"/>
</dbReference>
<dbReference type="Gene3D" id="2.30.180.10">
    <property type="entry name" value="FAS1 domain"/>
    <property type="match status" value="1"/>
</dbReference>
<evidence type="ECO:0000259" key="2">
    <source>
        <dbReference type="PROSITE" id="PS50213"/>
    </source>
</evidence>
<dbReference type="Pfam" id="PF02469">
    <property type="entry name" value="Fasciclin"/>
    <property type="match status" value="1"/>
</dbReference>